<evidence type="ECO:0000256" key="7">
    <source>
        <dbReference type="ARBA" id="ARBA00023204"/>
    </source>
</evidence>
<evidence type="ECO:0000256" key="3">
    <source>
        <dbReference type="ARBA" id="ARBA00022801"/>
    </source>
</evidence>
<dbReference type="InterPro" id="IPR047112">
    <property type="entry name" value="RecG/Mfd"/>
</dbReference>
<dbReference type="InterPro" id="IPR027417">
    <property type="entry name" value="P-loop_NTPase"/>
</dbReference>
<gene>
    <name evidence="10" type="ORF">HYD_4150</name>
</gene>
<evidence type="ECO:0000256" key="5">
    <source>
        <dbReference type="ARBA" id="ARBA00022840"/>
    </source>
</evidence>
<keyword evidence="1" id="KW-0547">Nucleotide-binding</keyword>
<dbReference type="SMART" id="SM00490">
    <property type="entry name" value="HELICc"/>
    <property type="match status" value="1"/>
</dbReference>
<dbReference type="EMBL" id="AP025225">
    <property type="protein sequence ID" value="BDB96282.1"/>
    <property type="molecule type" value="Genomic_DNA"/>
</dbReference>
<evidence type="ECO:0000256" key="4">
    <source>
        <dbReference type="ARBA" id="ARBA00022806"/>
    </source>
</evidence>
<dbReference type="InterPro" id="IPR001650">
    <property type="entry name" value="Helicase_C-like"/>
</dbReference>
<dbReference type="InterPro" id="IPR014001">
    <property type="entry name" value="Helicase_ATP-bd"/>
</dbReference>
<evidence type="ECO:0000256" key="2">
    <source>
        <dbReference type="ARBA" id="ARBA00022763"/>
    </source>
</evidence>
<dbReference type="PROSITE" id="PS51192">
    <property type="entry name" value="HELICASE_ATP_BIND_1"/>
    <property type="match status" value="1"/>
</dbReference>
<organism evidence="10 11">
    <name type="scientific">Candidatus Hydrogenosomobacter endosymbioticus</name>
    <dbReference type="NCBI Taxonomy" id="2558174"/>
    <lineage>
        <taxon>Bacteria</taxon>
        <taxon>Pseudomonadati</taxon>
        <taxon>Pseudomonadota</taxon>
        <taxon>Alphaproteobacteria</taxon>
        <taxon>Holosporales</taxon>
        <taxon>Holosporaceae</taxon>
        <taxon>Candidatus Hydrogenosomobacter</taxon>
    </lineage>
</organism>
<name>A0ABM7V905_9PROT</name>
<keyword evidence="2" id="KW-0227">DNA damage</keyword>
<feature type="domain" description="Helicase ATP-binding" evidence="8">
    <location>
        <begin position="128"/>
        <end position="285"/>
    </location>
</feature>
<dbReference type="PROSITE" id="PS51194">
    <property type="entry name" value="HELICASE_CTER"/>
    <property type="match status" value="1"/>
</dbReference>
<dbReference type="SMART" id="SM00487">
    <property type="entry name" value="DEXDc"/>
    <property type="match status" value="1"/>
</dbReference>
<dbReference type="Gene3D" id="3.40.50.300">
    <property type="entry name" value="P-loop containing nucleotide triphosphate hydrolases"/>
    <property type="match status" value="2"/>
</dbReference>
<keyword evidence="3" id="KW-0378">Hydrolase</keyword>
<sequence length="531" mass="59674">MCHGVTNKKFIKIIAEILRVFPEQHLRDIQEITECDKLPSPSSLLEWIKTIHAVTDDVEDKAIKLAKENLAFLEMLSWQIRFLKERSLYKSFRSLQIPSSNNTARLLQEFSHSLTSCQKKAWEQISKDLQKEEPMMRLIHADVGSGKSIIAFLSLVQTASFGAQSALLAPTSILAKQHFSELCRLTKNISEISIDLFIGGKKNNTAALEDGKTNIVIGTHALIQENVTFKNLSLVVIDEQQRFGVNQRLSLVNKGLAPHLLLLSATPIPRTFELMIYGDLDVSRLKKKPFESDIDTRIIHSSKIPELIDRIRVAVLNGKKVYWVCPFISGDKESTVEKRGLSLTIEFPGKVGVLHGRMTLEEKTTAIEQFKSGKTLLLVSTTVVEVGVHVSNASIMVIERSNMLGLSQLHQLRGRIARDCDKGLCFLLYDDTLSEVAKERLQAVRNSSDGFEIAEKDWSLRGAGEIIGIRQSGHKNFKFIDDSDFFHLIDSARDTAKYIAKKTSKSEKSKLFSEFLENLFFKNSQGVTRAG</sequence>
<evidence type="ECO:0000259" key="8">
    <source>
        <dbReference type="PROSITE" id="PS51192"/>
    </source>
</evidence>
<accession>A0ABM7V905</accession>
<evidence type="ECO:0000313" key="10">
    <source>
        <dbReference type="EMBL" id="BDB96282.1"/>
    </source>
</evidence>
<dbReference type="InterPro" id="IPR011545">
    <property type="entry name" value="DEAD/DEAH_box_helicase_dom"/>
</dbReference>
<keyword evidence="4" id="KW-0347">Helicase</keyword>
<dbReference type="PANTHER" id="PTHR47964">
    <property type="entry name" value="ATP-DEPENDENT DNA HELICASE HOMOLOG RECG, CHLOROPLASTIC"/>
    <property type="match status" value="1"/>
</dbReference>
<dbReference type="PANTHER" id="PTHR47964:SF1">
    <property type="entry name" value="ATP-DEPENDENT DNA HELICASE HOMOLOG RECG, CHLOROPLASTIC"/>
    <property type="match status" value="1"/>
</dbReference>
<evidence type="ECO:0000313" key="11">
    <source>
        <dbReference type="Proteomes" id="UP001320209"/>
    </source>
</evidence>
<evidence type="ECO:0000259" key="9">
    <source>
        <dbReference type="PROSITE" id="PS51194"/>
    </source>
</evidence>
<keyword evidence="5" id="KW-0067">ATP-binding</keyword>
<dbReference type="SUPFAM" id="SSF52540">
    <property type="entry name" value="P-loop containing nucleoside triphosphate hydrolases"/>
    <property type="match status" value="1"/>
</dbReference>
<evidence type="ECO:0008006" key="12">
    <source>
        <dbReference type="Google" id="ProtNLM"/>
    </source>
</evidence>
<feature type="domain" description="Helicase C-terminal" evidence="9">
    <location>
        <begin position="307"/>
        <end position="459"/>
    </location>
</feature>
<keyword evidence="11" id="KW-1185">Reference proteome</keyword>
<keyword evidence="7" id="KW-0234">DNA repair</keyword>
<keyword evidence="6" id="KW-0238">DNA-binding</keyword>
<dbReference type="Pfam" id="PF00271">
    <property type="entry name" value="Helicase_C"/>
    <property type="match status" value="1"/>
</dbReference>
<evidence type="ECO:0000256" key="1">
    <source>
        <dbReference type="ARBA" id="ARBA00022741"/>
    </source>
</evidence>
<proteinExistence type="predicted"/>
<dbReference type="Pfam" id="PF00270">
    <property type="entry name" value="DEAD"/>
    <property type="match status" value="1"/>
</dbReference>
<evidence type="ECO:0000256" key="6">
    <source>
        <dbReference type="ARBA" id="ARBA00023125"/>
    </source>
</evidence>
<dbReference type="Proteomes" id="UP001320209">
    <property type="component" value="Chromosome"/>
</dbReference>
<reference evidence="10" key="1">
    <citation type="submission" date="2021-10" db="EMBL/GenBank/DDBJ databases">
        <title>Genome Sequence of The Candidatus Hydrogeosomobacter endosymbioticus, an Intracellular Bacterial Symbiont of the Anaerobic Ciliate GW7.</title>
        <authorList>
            <person name="Shiohama Y."/>
            <person name="Shinzato N."/>
        </authorList>
    </citation>
    <scope>NUCLEOTIDE SEQUENCE [LARGE SCALE GENOMIC DNA]</scope>
    <source>
        <strain evidence="10">200920</strain>
    </source>
</reference>
<protein>
    <recommendedName>
        <fullName evidence="12">ATP-dependent DNA helicase RecG</fullName>
    </recommendedName>
</protein>